<dbReference type="Proteomes" id="UP000093561">
    <property type="component" value="Unassembled WGS sequence"/>
</dbReference>
<dbReference type="WBParaSite" id="mrna-Wban_07621">
    <property type="protein sequence ID" value="mrna-Wban_07621"/>
    <property type="gene ID" value="Wban_07621"/>
</dbReference>
<name>A0AAF5RWI2_WUCBA</name>
<reference evidence="2" key="3">
    <citation type="submission" date="2024-02" db="UniProtKB">
        <authorList>
            <consortium name="WormBaseParasite"/>
        </authorList>
    </citation>
    <scope>IDENTIFICATION</scope>
    <source>
        <strain evidence="2">pt0022</strain>
    </source>
</reference>
<dbReference type="AlphaFoldDB" id="A0AAF5RWI2"/>
<evidence type="ECO:0000313" key="2">
    <source>
        <dbReference type="WBParaSite" id="mrna-Wban_07621"/>
    </source>
</evidence>
<reference evidence="1" key="2">
    <citation type="journal article" date="2016" name="Mol. Ecol.">
        <title>Population genomics of the filarial nematode parasite Wuchereria bancrofti from mosquitoes.</title>
        <authorList>
            <person name="Small S.T."/>
            <person name="Reimer L.J."/>
            <person name="Tisch D.J."/>
            <person name="King C.L."/>
            <person name="Christensen B.M."/>
            <person name="Siba P.M."/>
            <person name="Kazura J.W."/>
            <person name="Serre D."/>
            <person name="Zimmerman P.A."/>
        </authorList>
    </citation>
    <scope>NUCLEOTIDE SEQUENCE</scope>
    <source>
        <strain evidence="1">pt0022</strain>
    </source>
</reference>
<accession>A0AAF5RWI2</accession>
<reference evidence="1" key="1">
    <citation type="submission" date="2015-03" db="EMBL/GenBank/DDBJ databases">
        <title>Wuchereria bancrofti Genome Sequencing Papua New Guinea Strain.</title>
        <authorList>
            <person name="Small S.T."/>
            <person name="Serre D."/>
            <person name="Zimmerman P.A."/>
        </authorList>
    </citation>
    <scope>NUCLEOTIDE SEQUENCE [LARGE SCALE GENOMIC DNA]</scope>
    <source>
        <strain evidence="1">pt0022</strain>
    </source>
</reference>
<sequence length="31" mass="3655">MIDWKPMVHYWAMGASWMDEVVGSDQWVGEL</sequence>
<protein>
    <submittedName>
        <fullName evidence="2">Uncharacterized protein</fullName>
    </submittedName>
</protein>
<evidence type="ECO:0000313" key="1">
    <source>
        <dbReference type="Proteomes" id="UP000093561"/>
    </source>
</evidence>
<organism evidence="1 2">
    <name type="scientific">Wuchereria bancrofti</name>
    <dbReference type="NCBI Taxonomy" id="6293"/>
    <lineage>
        <taxon>Eukaryota</taxon>
        <taxon>Metazoa</taxon>
        <taxon>Ecdysozoa</taxon>
        <taxon>Nematoda</taxon>
        <taxon>Chromadorea</taxon>
        <taxon>Rhabditida</taxon>
        <taxon>Spirurina</taxon>
        <taxon>Spiruromorpha</taxon>
        <taxon>Filarioidea</taxon>
        <taxon>Onchocercidae</taxon>
        <taxon>Wuchereria</taxon>
    </lineage>
</organism>
<proteinExistence type="predicted"/>